<evidence type="ECO:0000313" key="2">
    <source>
        <dbReference type="Proteomes" id="UP000235564"/>
    </source>
</evidence>
<reference evidence="1 2" key="1">
    <citation type="submission" date="2017-09" db="EMBL/GenBank/DDBJ databases">
        <title>Bacterial strain isolated from the female urinary microbiota.</title>
        <authorList>
            <person name="Thomas-White K."/>
            <person name="Kumar N."/>
            <person name="Forster S."/>
            <person name="Putonti C."/>
            <person name="Lawley T."/>
            <person name="Wolfe A.J."/>
        </authorList>
    </citation>
    <scope>NUCLEOTIDE SEQUENCE [LARGE SCALE GENOMIC DNA]</scope>
    <source>
        <strain evidence="1 2">UMB0536</strain>
    </source>
</reference>
<name>A0A2N6QRF8_9BACT</name>
<protein>
    <submittedName>
        <fullName evidence="1">Uncharacterized protein</fullName>
    </submittedName>
</protein>
<organism evidence="1 2">
    <name type="scientific">Hoylesella buccalis</name>
    <dbReference type="NCBI Taxonomy" id="28127"/>
    <lineage>
        <taxon>Bacteria</taxon>
        <taxon>Pseudomonadati</taxon>
        <taxon>Bacteroidota</taxon>
        <taxon>Bacteroidia</taxon>
        <taxon>Bacteroidales</taxon>
        <taxon>Prevotellaceae</taxon>
        <taxon>Hoylesella</taxon>
    </lineage>
</organism>
<dbReference type="AlphaFoldDB" id="A0A2N6QRF8"/>
<sequence>MKTYINSWLLCLMLLFLGTVETHAQRFYFKQLFNSAKYKYGKKQTQKTFTPTVKLYNHQWELTVDGVLVKSSRNTDCLHVGKDKEKSQLIRLETKTQFTDVDLVRVCTDIAIKRRDYKVSMTLGSDNDNYSDTRNLTKDKDNLNNNLSIFYITEGNINSGTLKVEMKGEKYEEGALYLFFIEVASVLSDQQKLQTQHIKSGKTYSYQVQRTFASDHWNTICLPFDVSKEALTEAMGKNCALREFNKKVDNNVLKFKNVVANFENDTVIQAGVPYLIKPKDKVENPIFSNVVYEDVKPQEVQDETGQYAFVGTFDPVKLSVDGTNLFLLANGNLAKPRSKELSEMYGMRAYFKINEQNSTSAKQITYAIDCDSETVTGIQSPVYPSTNSQHIYNLQGVDVGTDIHHLPAGVYVMGGKKIIKR</sequence>
<dbReference type="Proteomes" id="UP000235564">
    <property type="component" value="Unassembled WGS sequence"/>
</dbReference>
<comment type="caution">
    <text evidence="1">The sequence shown here is derived from an EMBL/GenBank/DDBJ whole genome shotgun (WGS) entry which is preliminary data.</text>
</comment>
<gene>
    <name evidence="1" type="ORF">CJ231_06650</name>
</gene>
<dbReference type="RefSeq" id="WP_102697286.1">
    <property type="nucleotide sequence ID" value="NZ_PNGJ01000004.1"/>
</dbReference>
<dbReference type="EMBL" id="PNGJ01000004">
    <property type="protein sequence ID" value="PMC24383.1"/>
    <property type="molecule type" value="Genomic_DNA"/>
</dbReference>
<proteinExistence type="predicted"/>
<accession>A0A2N6QRF8</accession>
<evidence type="ECO:0000313" key="1">
    <source>
        <dbReference type="EMBL" id="PMC24383.1"/>
    </source>
</evidence>
<dbReference type="OrthoDB" id="1082689at2"/>